<dbReference type="PROSITE" id="PS00463">
    <property type="entry name" value="ZN2_CY6_FUNGAL_1"/>
    <property type="match status" value="1"/>
</dbReference>
<dbReference type="GO" id="GO:0008270">
    <property type="term" value="F:zinc ion binding"/>
    <property type="evidence" value="ECO:0007669"/>
    <property type="project" value="InterPro"/>
</dbReference>
<sequence>MEPPTTGLLYFPIIDPEDSGTPAPGSKRRRLRGACDTCRQRKIRCDSAKMPGNVCSNCIAFNCQCTHQSYAKVDGNKRSPQSFASKSSEASPPSGSQLAQSFQVETTAGTSTKTLQDSDVYNEKTAQEHVETIILKSTAYIVTRDLRNVLLDVSRYARSLENELAKLKAQLSVSRGSSAPLESTPSPLNTNSSNADDVDVASAPDGIFVLCDGFQDLVLDIARNRYFGRSSGIYLIQTAQKMKQQHDGPDVQQPSPTRRPEFWYCPWEKPPSPPVPVFSFPPRDLIDSLVSIFFKRFNILVGILHEPTFKRSIATGFHLVHHPFGAVVLAVCALASRYSEDPRVVLEGTNSRLSSGWEWFRQVQHLQRDISVVPTLYDLQRIIISILYLQGTSIPGSCWTLVAVGIRYLQELGVHMRKPFDRTKLSVEEELFKRVFWMFICSDTLISAFLGRPRVTRDDDYDIDYPVECDDEYWEHPDPQKRFQQPEDKPSVYAYLVSYLKLMGILGMAQKTIYSVKRAQRGAGWIQAAVAELDSALNQWIDSIPDHLRWDPNREDEVFATQSACLFAAYYHVQIQIHRSFISSLASEAMLSSTFPSLAICANSARSCSHIMEAHAAKHGLVAHPQAVSALMDSAIVLLLNVWGARRTGVSADPRRAANDVQKCISVLKMYERRWQIAGRHCDALFTIGNQFINANASQVPAAATLKRGRNTILSLTPIDAPAPLEPRTIAGSHRVSVATEQQEKTHAHTHAVPDLYALPISTEELGDLPVYESFDRGIPLEHNNLGDVSFAFGYDQVSIGDSFTGLTGE</sequence>
<dbReference type="SMART" id="SM00906">
    <property type="entry name" value="Fungal_trans"/>
    <property type="match status" value="1"/>
</dbReference>
<protein>
    <submittedName>
        <fullName evidence="5">Fungal-specific transcription factor domain-containing protein</fullName>
    </submittedName>
</protein>
<dbReference type="GO" id="GO:0000981">
    <property type="term" value="F:DNA-binding transcription factor activity, RNA polymerase II-specific"/>
    <property type="evidence" value="ECO:0007669"/>
    <property type="project" value="InterPro"/>
</dbReference>
<feature type="domain" description="Zn(2)-C6 fungal-type" evidence="4">
    <location>
        <begin position="34"/>
        <end position="67"/>
    </location>
</feature>
<feature type="compositionally biased region" description="Low complexity" evidence="3">
    <location>
        <begin position="183"/>
        <end position="194"/>
    </location>
</feature>
<dbReference type="SMART" id="SM00066">
    <property type="entry name" value="GAL4"/>
    <property type="match status" value="1"/>
</dbReference>
<name>A0AAD7CWE5_MYCRO</name>
<organism evidence="5 6">
    <name type="scientific">Mycena rosella</name>
    <name type="common">Pink bonnet</name>
    <name type="synonym">Agaricus rosellus</name>
    <dbReference type="NCBI Taxonomy" id="1033263"/>
    <lineage>
        <taxon>Eukaryota</taxon>
        <taxon>Fungi</taxon>
        <taxon>Dikarya</taxon>
        <taxon>Basidiomycota</taxon>
        <taxon>Agaricomycotina</taxon>
        <taxon>Agaricomycetes</taxon>
        <taxon>Agaricomycetidae</taxon>
        <taxon>Agaricales</taxon>
        <taxon>Marasmiineae</taxon>
        <taxon>Mycenaceae</taxon>
        <taxon>Mycena</taxon>
    </lineage>
</organism>
<dbReference type="InterPro" id="IPR001138">
    <property type="entry name" value="Zn2Cys6_DnaBD"/>
</dbReference>
<evidence type="ECO:0000313" key="5">
    <source>
        <dbReference type="EMBL" id="KAJ7661670.1"/>
    </source>
</evidence>
<dbReference type="CDD" id="cd12148">
    <property type="entry name" value="fungal_TF_MHR"/>
    <property type="match status" value="1"/>
</dbReference>
<feature type="compositionally biased region" description="Polar residues" evidence="3">
    <location>
        <begin position="97"/>
        <end position="107"/>
    </location>
</feature>
<dbReference type="Proteomes" id="UP001221757">
    <property type="component" value="Unassembled WGS sequence"/>
</dbReference>
<keyword evidence="2" id="KW-0539">Nucleus</keyword>
<proteinExistence type="predicted"/>
<keyword evidence="6" id="KW-1185">Reference proteome</keyword>
<evidence type="ECO:0000259" key="4">
    <source>
        <dbReference type="PROSITE" id="PS50048"/>
    </source>
</evidence>
<dbReference type="InterPro" id="IPR050987">
    <property type="entry name" value="AtrR-like"/>
</dbReference>
<dbReference type="InterPro" id="IPR036864">
    <property type="entry name" value="Zn2-C6_fun-type_DNA-bd_sf"/>
</dbReference>
<dbReference type="SUPFAM" id="SSF57701">
    <property type="entry name" value="Zn2/Cys6 DNA-binding domain"/>
    <property type="match status" value="1"/>
</dbReference>
<dbReference type="Gene3D" id="4.10.240.10">
    <property type="entry name" value="Zn(2)-C6 fungal-type DNA-binding domain"/>
    <property type="match status" value="1"/>
</dbReference>
<evidence type="ECO:0000256" key="3">
    <source>
        <dbReference type="SAM" id="MobiDB-lite"/>
    </source>
</evidence>
<evidence type="ECO:0000313" key="6">
    <source>
        <dbReference type="Proteomes" id="UP001221757"/>
    </source>
</evidence>
<reference evidence="5" key="1">
    <citation type="submission" date="2023-03" db="EMBL/GenBank/DDBJ databases">
        <title>Massive genome expansion in bonnet fungi (Mycena s.s.) driven by repeated elements and novel gene families across ecological guilds.</title>
        <authorList>
            <consortium name="Lawrence Berkeley National Laboratory"/>
            <person name="Harder C.B."/>
            <person name="Miyauchi S."/>
            <person name="Viragh M."/>
            <person name="Kuo A."/>
            <person name="Thoen E."/>
            <person name="Andreopoulos B."/>
            <person name="Lu D."/>
            <person name="Skrede I."/>
            <person name="Drula E."/>
            <person name="Henrissat B."/>
            <person name="Morin E."/>
            <person name="Kohler A."/>
            <person name="Barry K."/>
            <person name="LaButti K."/>
            <person name="Morin E."/>
            <person name="Salamov A."/>
            <person name="Lipzen A."/>
            <person name="Mereny Z."/>
            <person name="Hegedus B."/>
            <person name="Baldrian P."/>
            <person name="Stursova M."/>
            <person name="Weitz H."/>
            <person name="Taylor A."/>
            <person name="Grigoriev I.V."/>
            <person name="Nagy L.G."/>
            <person name="Martin F."/>
            <person name="Kauserud H."/>
        </authorList>
    </citation>
    <scope>NUCLEOTIDE SEQUENCE</scope>
    <source>
        <strain evidence="5">CBHHK067</strain>
    </source>
</reference>
<accession>A0AAD7CWE5</accession>
<evidence type="ECO:0000256" key="1">
    <source>
        <dbReference type="ARBA" id="ARBA00022723"/>
    </source>
</evidence>
<comment type="caution">
    <text evidence="5">The sequence shown here is derived from an EMBL/GenBank/DDBJ whole genome shotgun (WGS) entry which is preliminary data.</text>
</comment>
<dbReference type="PROSITE" id="PS50048">
    <property type="entry name" value="ZN2_CY6_FUNGAL_2"/>
    <property type="match status" value="1"/>
</dbReference>
<dbReference type="InterPro" id="IPR007219">
    <property type="entry name" value="XnlR_reg_dom"/>
</dbReference>
<dbReference type="GO" id="GO:0003677">
    <property type="term" value="F:DNA binding"/>
    <property type="evidence" value="ECO:0007669"/>
    <property type="project" value="InterPro"/>
</dbReference>
<dbReference type="PANTHER" id="PTHR46910">
    <property type="entry name" value="TRANSCRIPTION FACTOR PDR1"/>
    <property type="match status" value="1"/>
</dbReference>
<keyword evidence="1" id="KW-0479">Metal-binding</keyword>
<dbReference type="Pfam" id="PF04082">
    <property type="entry name" value="Fungal_trans"/>
    <property type="match status" value="1"/>
</dbReference>
<dbReference type="GO" id="GO:0006351">
    <property type="term" value="P:DNA-templated transcription"/>
    <property type="evidence" value="ECO:0007669"/>
    <property type="project" value="InterPro"/>
</dbReference>
<dbReference type="AlphaFoldDB" id="A0AAD7CWE5"/>
<feature type="region of interest" description="Disordered" evidence="3">
    <location>
        <begin position="175"/>
        <end position="195"/>
    </location>
</feature>
<feature type="region of interest" description="Disordered" evidence="3">
    <location>
        <begin position="76"/>
        <end position="107"/>
    </location>
</feature>
<feature type="compositionally biased region" description="Low complexity" evidence="3">
    <location>
        <begin position="79"/>
        <end position="96"/>
    </location>
</feature>
<dbReference type="PANTHER" id="PTHR46910:SF38">
    <property type="entry name" value="ZN(2)-C6 FUNGAL-TYPE DOMAIN-CONTAINING PROTEIN"/>
    <property type="match status" value="1"/>
</dbReference>
<evidence type="ECO:0000256" key="2">
    <source>
        <dbReference type="ARBA" id="ARBA00023242"/>
    </source>
</evidence>
<dbReference type="Pfam" id="PF00172">
    <property type="entry name" value="Zn_clus"/>
    <property type="match status" value="1"/>
</dbReference>
<gene>
    <name evidence="5" type="ORF">B0H17DRAFT_1094170</name>
</gene>
<dbReference type="EMBL" id="JARKIE010000249">
    <property type="protein sequence ID" value="KAJ7661670.1"/>
    <property type="molecule type" value="Genomic_DNA"/>
</dbReference>
<dbReference type="CDD" id="cd00067">
    <property type="entry name" value="GAL4"/>
    <property type="match status" value="1"/>
</dbReference>